<name>A0A2N9JM30_9ACTN</name>
<dbReference type="Gene3D" id="3.40.50.1820">
    <property type="entry name" value="alpha/beta hydrolase"/>
    <property type="match status" value="1"/>
</dbReference>
<reference evidence="6 7" key="1">
    <citation type="submission" date="2018-02" db="EMBL/GenBank/DDBJ databases">
        <authorList>
            <person name="Cohen D.B."/>
            <person name="Kent A.D."/>
        </authorList>
    </citation>
    <scope>NUCLEOTIDE SEQUENCE [LARGE SCALE GENOMIC DNA]</scope>
    <source>
        <strain evidence="6">1</strain>
    </source>
</reference>
<feature type="domain" description="Carboxylesterase type B" evidence="5">
    <location>
        <begin position="10"/>
        <end position="463"/>
    </location>
</feature>
<evidence type="ECO:0000256" key="1">
    <source>
        <dbReference type="ARBA" id="ARBA00005964"/>
    </source>
</evidence>
<sequence>MSGQSNRVAPTISTSAGTVSGVQRPDSAAYLGVPFAAPPTGERRFLAPQPPVPWHGVRACDASGPTPQRRPFGDVTTIPEPSNAGDDTLNVNVFTPAPGDRDALQPVLVWVHGGGYFAGSPASPWYDGRSFARDGVVTVVLSYRLGFDGFGWIDGAPLNRGLLDQIAALEWVRDNIRGFGGDPARVTIAGQSAGGGSVLALLTSPRAAGLFRGAISQSGAAGALSAAGAERTGRRFAAAIGVSPDLSGWRSLTEDQILDRQTEFNQVPDVPGMASPPTELIAAARRTPAGSLPLAFAPVVDDEIVLAPVEAIRAGAGAEVPLLLGATRNEFAFPIPGAASVREIVAAASAAGCTEAAVARYRLEVDRLGPAYAASQLAVAQMFRAPAVHVGAERSRRGAGQRTWLYDFAHHSAVDGTSSHCYDLPFSWDVLDAPGVERVLGAEPPQQLADRMHADWVRFITDGTVGWPAVAEAPIGAARVYGDEPAFDESAYGFEVELTGDQ</sequence>
<comment type="similarity">
    <text evidence="1 3">Belongs to the type-B carboxylesterase/lipase family.</text>
</comment>
<dbReference type="EMBL" id="LT985188">
    <property type="protein sequence ID" value="SPD88638.1"/>
    <property type="molecule type" value="Genomic_DNA"/>
</dbReference>
<dbReference type="InterPro" id="IPR019826">
    <property type="entry name" value="Carboxylesterase_B_AS"/>
</dbReference>
<dbReference type="OrthoDB" id="3199405at2"/>
<dbReference type="PANTHER" id="PTHR11559">
    <property type="entry name" value="CARBOXYLESTERASE"/>
    <property type="match status" value="1"/>
</dbReference>
<keyword evidence="2 3" id="KW-0378">Hydrolase</keyword>
<dbReference type="InterPro" id="IPR050309">
    <property type="entry name" value="Type-B_Carboxylest/Lipase"/>
</dbReference>
<dbReference type="GO" id="GO:0016787">
    <property type="term" value="F:hydrolase activity"/>
    <property type="evidence" value="ECO:0007669"/>
    <property type="project" value="UniProtKB-KW"/>
</dbReference>
<dbReference type="InterPro" id="IPR029058">
    <property type="entry name" value="AB_hydrolase_fold"/>
</dbReference>
<evidence type="ECO:0000259" key="5">
    <source>
        <dbReference type="Pfam" id="PF00135"/>
    </source>
</evidence>
<dbReference type="Proteomes" id="UP000238164">
    <property type="component" value="Chromosome 1"/>
</dbReference>
<dbReference type="KEGG" id="mgg:MPLG2_3608"/>
<evidence type="ECO:0000256" key="4">
    <source>
        <dbReference type="SAM" id="MobiDB-lite"/>
    </source>
</evidence>
<gene>
    <name evidence="6" type="ORF">MPLG2_3608</name>
</gene>
<organism evidence="6 7">
    <name type="scientific">Micropruina glycogenica</name>
    <dbReference type="NCBI Taxonomy" id="75385"/>
    <lineage>
        <taxon>Bacteria</taxon>
        <taxon>Bacillati</taxon>
        <taxon>Actinomycetota</taxon>
        <taxon>Actinomycetes</taxon>
        <taxon>Propionibacteriales</taxon>
        <taxon>Nocardioidaceae</taxon>
        <taxon>Micropruina</taxon>
    </lineage>
</organism>
<evidence type="ECO:0000256" key="3">
    <source>
        <dbReference type="RuleBase" id="RU361235"/>
    </source>
</evidence>
<accession>A0A2N9JM30</accession>
<proteinExistence type="inferred from homology"/>
<dbReference type="InterPro" id="IPR002018">
    <property type="entry name" value="CarbesteraseB"/>
</dbReference>
<dbReference type="RefSeq" id="WP_158681293.1">
    <property type="nucleotide sequence ID" value="NZ_BAAAGO010000009.1"/>
</dbReference>
<keyword evidence="7" id="KW-1185">Reference proteome</keyword>
<dbReference type="AlphaFoldDB" id="A0A2N9JM30"/>
<feature type="region of interest" description="Disordered" evidence="4">
    <location>
        <begin position="1"/>
        <end position="21"/>
    </location>
</feature>
<dbReference type="EC" id="3.1.1.-" evidence="3"/>
<evidence type="ECO:0000313" key="6">
    <source>
        <dbReference type="EMBL" id="SPD88638.1"/>
    </source>
</evidence>
<dbReference type="PROSITE" id="PS00122">
    <property type="entry name" value="CARBOXYLESTERASE_B_1"/>
    <property type="match status" value="1"/>
</dbReference>
<dbReference type="Pfam" id="PF00135">
    <property type="entry name" value="COesterase"/>
    <property type="match status" value="1"/>
</dbReference>
<protein>
    <recommendedName>
        <fullName evidence="3">Carboxylic ester hydrolase</fullName>
        <ecNumber evidence="3">3.1.1.-</ecNumber>
    </recommendedName>
</protein>
<dbReference type="SUPFAM" id="SSF53474">
    <property type="entry name" value="alpha/beta-Hydrolases"/>
    <property type="match status" value="1"/>
</dbReference>
<evidence type="ECO:0000313" key="7">
    <source>
        <dbReference type="Proteomes" id="UP000238164"/>
    </source>
</evidence>
<evidence type="ECO:0000256" key="2">
    <source>
        <dbReference type="ARBA" id="ARBA00022801"/>
    </source>
</evidence>